<evidence type="ECO:0000256" key="1">
    <source>
        <dbReference type="ARBA" id="ARBA00022987"/>
    </source>
</evidence>
<evidence type="ECO:0000313" key="6">
    <source>
        <dbReference type="Proteomes" id="UP000095759"/>
    </source>
</evidence>
<feature type="region of interest" description="Disordered" evidence="4">
    <location>
        <begin position="72"/>
        <end position="94"/>
    </location>
</feature>
<dbReference type="Pfam" id="PF00741">
    <property type="entry name" value="Gas_vesicle"/>
    <property type="match status" value="1"/>
</dbReference>
<evidence type="ECO:0000256" key="2">
    <source>
        <dbReference type="ARBA" id="ARBA00035108"/>
    </source>
</evidence>
<reference evidence="5 6" key="1">
    <citation type="submission" date="2016-08" db="EMBL/GenBank/DDBJ databases">
        <title>Complete genome sequence of Streptomyces agglomeratus strain 6-3-2, a novel anti-MRSA actinomycete isolated from Wuli of Tebit, China.</title>
        <authorList>
            <person name="Chen X."/>
        </authorList>
    </citation>
    <scope>NUCLEOTIDE SEQUENCE [LARGE SCALE GENOMIC DNA]</scope>
    <source>
        <strain evidence="5 6">6-3-2</strain>
    </source>
</reference>
<organism evidence="5 6">
    <name type="scientific">Streptomyces agglomeratus</name>
    <dbReference type="NCBI Taxonomy" id="285458"/>
    <lineage>
        <taxon>Bacteria</taxon>
        <taxon>Bacillati</taxon>
        <taxon>Actinomycetota</taxon>
        <taxon>Actinomycetes</taxon>
        <taxon>Kitasatosporales</taxon>
        <taxon>Streptomycetaceae</taxon>
        <taxon>Streptomyces</taxon>
    </lineage>
</organism>
<dbReference type="STRING" id="285458.BGM19_06510"/>
<evidence type="ECO:0000256" key="4">
    <source>
        <dbReference type="SAM" id="MobiDB-lite"/>
    </source>
</evidence>
<dbReference type="RefSeq" id="WP_069935530.1">
    <property type="nucleotide sequence ID" value="NZ_MEHJ01000001.1"/>
</dbReference>
<dbReference type="OrthoDB" id="3790311at2"/>
<comment type="similarity">
    <text evidence="3">Belongs to the gas vesicle GvpA family.</text>
</comment>
<dbReference type="Proteomes" id="UP000095759">
    <property type="component" value="Unassembled WGS sequence"/>
</dbReference>
<dbReference type="InterPro" id="IPR000638">
    <property type="entry name" value="Gas-vesicle_GvpA-like"/>
</dbReference>
<sequence>MTADPSVPSGSALSGPPDRRPLPDRQIALIDLLDRLLTGGAVITGDITLSIADIDLVRISLRSLITSINAEIPSPWPRGGPLSVQPPGDRPPPP</sequence>
<dbReference type="GO" id="GO:0012506">
    <property type="term" value="C:vesicle membrane"/>
    <property type="evidence" value="ECO:0007669"/>
    <property type="project" value="InterPro"/>
</dbReference>
<evidence type="ECO:0000313" key="5">
    <source>
        <dbReference type="EMBL" id="OEJ28134.1"/>
    </source>
</evidence>
<accession>A0A1E5PFH7</accession>
<dbReference type="PANTHER" id="PTHR35344:SF4">
    <property type="entry name" value="GAS VESICLE PROTEIN A1"/>
    <property type="match status" value="1"/>
</dbReference>
<proteinExistence type="inferred from homology"/>
<keyword evidence="6" id="KW-1185">Reference proteome</keyword>
<evidence type="ECO:0000256" key="3">
    <source>
        <dbReference type="ARBA" id="ARBA00035646"/>
    </source>
</evidence>
<dbReference type="GO" id="GO:0005198">
    <property type="term" value="F:structural molecule activity"/>
    <property type="evidence" value="ECO:0007669"/>
    <property type="project" value="InterPro"/>
</dbReference>
<feature type="region of interest" description="Disordered" evidence="4">
    <location>
        <begin position="1"/>
        <end position="23"/>
    </location>
</feature>
<dbReference type="InterPro" id="IPR050530">
    <property type="entry name" value="GvpA"/>
</dbReference>
<protein>
    <submittedName>
        <fullName evidence="5">Gas vesicle protein</fullName>
    </submittedName>
</protein>
<gene>
    <name evidence="5" type="ORF">AS594_30225</name>
</gene>
<name>A0A1E5PFH7_9ACTN</name>
<dbReference type="EMBL" id="MEHJ01000001">
    <property type="protein sequence ID" value="OEJ28134.1"/>
    <property type="molecule type" value="Genomic_DNA"/>
</dbReference>
<comment type="caution">
    <text evidence="5">The sequence shown here is derived from an EMBL/GenBank/DDBJ whole genome shotgun (WGS) entry which is preliminary data.</text>
</comment>
<keyword evidence="1" id="KW-0304">Gas vesicle</keyword>
<comment type="subcellular location">
    <subcellularLocation>
        <location evidence="2">Gas vesicle</location>
    </subcellularLocation>
</comment>
<dbReference type="PANTHER" id="PTHR35344">
    <property type="entry name" value="GAS VESICLE STRUCTURAL PROTEIN 2-RELATED"/>
    <property type="match status" value="1"/>
</dbReference>
<dbReference type="GO" id="GO:0031411">
    <property type="term" value="C:gas vesicle"/>
    <property type="evidence" value="ECO:0007669"/>
    <property type="project" value="UniProtKB-SubCell"/>
</dbReference>
<dbReference type="AlphaFoldDB" id="A0A1E5PFH7"/>